<keyword evidence="3" id="KW-1185">Reference proteome</keyword>
<organism evidence="2 3">
    <name type="scientific">Saccharata proteae CBS 121410</name>
    <dbReference type="NCBI Taxonomy" id="1314787"/>
    <lineage>
        <taxon>Eukaryota</taxon>
        <taxon>Fungi</taxon>
        <taxon>Dikarya</taxon>
        <taxon>Ascomycota</taxon>
        <taxon>Pezizomycotina</taxon>
        <taxon>Dothideomycetes</taxon>
        <taxon>Dothideomycetes incertae sedis</taxon>
        <taxon>Botryosphaeriales</taxon>
        <taxon>Saccharataceae</taxon>
        <taxon>Saccharata</taxon>
    </lineage>
</organism>
<evidence type="ECO:0000313" key="3">
    <source>
        <dbReference type="Proteomes" id="UP000799776"/>
    </source>
</evidence>
<protein>
    <submittedName>
        <fullName evidence="2">Uncharacterized protein</fullName>
    </submittedName>
</protein>
<gene>
    <name evidence="2" type="ORF">K490DRAFT_56579</name>
</gene>
<dbReference type="EMBL" id="ML978718">
    <property type="protein sequence ID" value="KAF2088015.1"/>
    <property type="molecule type" value="Genomic_DNA"/>
</dbReference>
<name>A0A9P4HU00_9PEZI</name>
<dbReference type="AlphaFoldDB" id="A0A9P4HU00"/>
<feature type="region of interest" description="Disordered" evidence="1">
    <location>
        <begin position="96"/>
        <end position="135"/>
    </location>
</feature>
<evidence type="ECO:0000313" key="2">
    <source>
        <dbReference type="EMBL" id="KAF2088015.1"/>
    </source>
</evidence>
<reference evidence="2" key="1">
    <citation type="journal article" date="2020" name="Stud. Mycol.">
        <title>101 Dothideomycetes genomes: a test case for predicting lifestyles and emergence of pathogens.</title>
        <authorList>
            <person name="Haridas S."/>
            <person name="Albert R."/>
            <person name="Binder M."/>
            <person name="Bloem J."/>
            <person name="Labutti K."/>
            <person name="Salamov A."/>
            <person name="Andreopoulos B."/>
            <person name="Baker S."/>
            <person name="Barry K."/>
            <person name="Bills G."/>
            <person name="Bluhm B."/>
            <person name="Cannon C."/>
            <person name="Castanera R."/>
            <person name="Culley D."/>
            <person name="Daum C."/>
            <person name="Ezra D."/>
            <person name="Gonzalez J."/>
            <person name="Henrissat B."/>
            <person name="Kuo A."/>
            <person name="Liang C."/>
            <person name="Lipzen A."/>
            <person name="Lutzoni F."/>
            <person name="Magnuson J."/>
            <person name="Mondo S."/>
            <person name="Nolan M."/>
            <person name="Ohm R."/>
            <person name="Pangilinan J."/>
            <person name="Park H.-J."/>
            <person name="Ramirez L."/>
            <person name="Alfaro M."/>
            <person name="Sun H."/>
            <person name="Tritt A."/>
            <person name="Yoshinaga Y."/>
            <person name="Zwiers L.-H."/>
            <person name="Turgeon B."/>
            <person name="Goodwin S."/>
            <person name="Spatafora J."/>
            <person name="Crous P."/>
            <person name="Grigoriev I."/>
        </authorList>
    </citation>
    <scope>NUCLEOTIDE SEQUENCE</scope>
    <source>
        <strain evidence="2">CBS 121410</strain>
    </source>
</reference>
<evidence type="ECO:0000256" key="1">
    <source>
        <dbReference type="SAM" id="MobiDB-lite"/>
    </source>
</evidence>
<sequence length="172" mass="18154">MAAAAACLPRKGMATGACWTGGEDLAVEAWLAPQSVTVPSRLLRRFKADGWAAQADCGVLERRLEGPEGVGGVGDDYSGERLGRRGLWKREQPDLRPTFLLSPGSVTDAQRRTAAATTPDPSEHSSPSPGSRSLPTRCVFHEAAAAYLHIPSRRQRGLACGSGADLVIASSM</sequence>
<feature type="compositionally biased region" description="Low complexity" evidence="1">
    <location>
        <begin position="112"/>
        <end position="135"/>
    </location>
</feature>
<accession>A0A9P4HU00</accession>
<dbReference type="Proteomes" id="UP000799776">
    <property type="component" value="Unassembled WGS sequence"/>
</dbReference>
<proteinExistence type="predicted"/>
<comment type="caution">
    <text evidence="2">The sequence shown here is derived from an EMBL/GenBank/DDBJ whole genome shotgun (WGS) entry which is preliminary data.</text>
</comment>